<evidence type="ECO:0000256" key="2">
    <source>
        <dbReference type="ARBA" id="ARBA00023002"/>
    </source>
</evidence>
<dbReference type="InterPro" id="IPR029510">
    <property type="entry name" value="Ald_DH_CS_GLU"/>
</dbReference>
<dbReference type="InterPro" id="IPR015590">
    <property type="entry name" value="Aldehyde_DH_dom"/>
</dbReference>
<proteinExistence type="inferred from homology"/>
<evidence type="ECO:0000256" key="3">
    <source>
        <dbReference type="ARBA" id="ARBA00023027"/>
    </source>
</evidence>
<dbReference type="Gene3D" id="3.40.309.10">
    <property type="entry name" value="Aldehyde Dehydrogenase, Chain A, domain 2"/>
    <property type="match status" value="1"/>
</dbReference>
<comment type="similarity">
    <text evidence="1 4 6">Belongs to the aldehyde dehydrogenase family.</text>
</comment>
<keyword evidence="9" id="KW-1185">Reference proteome</keyword>
<keyword evidence="3" id="KW-0520">NAD</keyword>
<dbReference type="Pfam" id="PF00171">
    <property type="entry name" value="Aldedh"/>
    <property type="match status" value="1"/>
</dbReference>
<organism evidence="8 9">
    <name type="scientific">Rhizobium paknamense</name>
    <dbReference type="NCBI Taxonomy" id="1206817"/>
    <lineage>
        <taxon>Bacteria</taxon>
        <taxon>Pseudomonadati</taxon>
        <taxon>Pseudomonadota</taxon>
        <taxon>Alphaproteobacteria</taxon>
        <taxon>Hyphomicrobiales</taxon>
        <taxon>Rhizobiaceae</taxon>
        <taxon>Rhizobium/Agrobacterium group</taxon>
        <taxon>Rhizobium</taxon>
    </lineage>
</organism>
<evidence type="ECO:0000256" key="6">
    <source>
        <dbReference type="RuleBase" id="RU003345"/>
    </source>
</evidence>
<dbReference type="PIRSF" id="PIRSF036492">
    <property type="entry name" value="ALDH"/>
    <property type="match status" value="1"/>
</dbReference>
<dbReference type="PANTHER" id="PTHR43570">
    <property type="entry name" value="ALDEHYDE DEHYDROGENASE"/>
    <property type="match status" value="1"/>
</dbReference>
<evidence type="ECO:0000256" key="1">
    <source>
        <dbReference type="ARBA" id="ARBA00009986"/>
    </source>
</evidence>
<dbReference type="PROSITE" id="PS00687">
    <property type="entry name" value="ALDEHYDE_DEHYDR_GLU"/>
    <property type="match status" value="1"/>
</dbReference>
<feature type="domain" description="Aldehyde dehydrogenase" evidence="7">
    <location>
        <begin position="8"/>
        <end position="436"/>
    </location>
</feature>
<dbReference type="InterPro" id="IPR012394">
    <property type="entry name" value="Aldehyde_DH_NAD(P)"/>
</dbReference>
<dbReference type="PANTHER" id="PTHR43570:SF20">
    <property type="entry name" value="ALDEHYDE DEHYDROGENASE ALDX-RELATED"/>
    <property type="match status" value="1"/>
</dbReference>
<evidence type="ECO:0000313" key="8">
    <source>
        <dbReference type="EMBL" id="MDQ0455046.1"/>
    </source>
</evidence>
<protein>
    <recommendedName>
        <fullName evidence="4">Aldehyde dehydrogenase</fullName>
    </recommendedName>
</protein>
<dbReference type="EMBL" id="JAUSWH010000003">
    <property type="protein sequence ID" value="MDQ0455046.1"/>
    <property type="molecule type" value="Genomic_DNA"/>
</dbReference>
<dbReference type="Proteomes" id="UP001235269">
    <property type="component" value="Unassembled WGS sequence"/>
</dbReference>
<accession>A0ABU0ICQ5</accession>
<sequence length="466" mass="50614">MSKSSLEMHSLLRAQRAAFDEAPFPTVAERLEKIARVRRLVEAYGARLCETIDRDFGRRPHAETELLELGPVLTAERHVRRHLKRWMRPERRAASLDFLLFRNRVFYQPLGVVGIMAPWNYPLMLTLEPLIEALAAGNRAMIKPSELLPETADLLQTAISDFFLPEEVTVVTGGPDVAAAFAGLPFDHLLFTGSTAVGRKVMAAAAAHLTPLTLELGGKSPAIVTESWPLQKAARDIAFGKMVNAGQTCIAPDYVLAPRPLLKPLAEAILKEIKGFYPQARQGADYSSLVGTGRARLEAAIAAASADGADVLTCDSALPGPGARLAPTLILAPNPESPIMQEEIFGPVLPIMPYETLEEAIRFIRSGPRPLALYLFSGDRAEQAEVLAETHSGNVTINGTLLHIAQPDLPFGGVGPSGVGAYHGRDGFRRFSHAKGVSDVRGLNPARLISPPFGRLARLIARFQRR</sequence>
<dbReference type="SUPFAM" id="SSF53720">
    <property type="entry name" value="ALDH-like"/>
    <property type="match status" value="1"/>
</dbReference>
<gene>
    <name evidence="8" type="ORF">QO005_001376</name>
</gene>
<name>A0ABU0ICQ5_9HYPH</name>
<evidence type="ECO:0000259" key="7">
    <source>
        <dbReference type="Pfam" id="PF00171"/>
    </source>
</evidence>
<dbReference type="InterPro" id="IPR016162">
    <property type="entry name" value="Ald_DH_N"/>
</dbReference>
<dbReference type="InterPro" id="IPR016163">
    <property type="entry name" value="Ald_DH_C"/>
</dbReference>
<dbReference type="Gene3D" id="3.40.605.10">
    <property type="entry name" value="Aldehyde Dehydrogenase, Chain A, domain 1"/>
    <property type="match status" value="1"/>
</dbReference>
<dbReference type="GO" id="GO:0050269">
    <property type="term" value="F:coniferyl-aldehyde dehydrogenase [NAD(P)+] activity"/>
    <property type="evidence" value="ECO:0007669"/>
    <property type="project" value="UniProtKB-EC"/>
</dbReference>
<keyword evidence="2 4" id="KW-0560">Oxidoreductase</keyword>
<evidence type="ECO:0000313" key="9">
    <source>
        <dbReference type="Proteomes" id="UP001235269"/>
    </source>
</evidence>
<comment type="caution">
    <text evidence="8">The sequence shown here is derived from an EMBL/GenBank/DDBJ whole genome shotgun (WGS) entry which is preliminary data.</text>
</comment>
<feature type="active site" evidence="5">
    <location>
        <position position="215"/>
    </location>
</feature>
<evidence type="ECO:0000256" key="4">
    <source>
        <dbReference type="PIRNR" id="PIRNR036492"/>
    </source>
</evidence>
<evidence type="ECO:0000256" key="5">
    <source>
        <dbReference type="PROSITE-ProRule" id="PRU10007"/>
    </source>
</evidence>
<reference evidence="8 9" key="1">
    <citation type="submission" date="2023-07" db="EMBL/GenBank/DDBJ databases">
        <title>Genomic Encyclopedia of Type Strains, Phase IV (KMG-IV): sequencing the most valuable type-strain genomes for metagenomic binning, comparative biology and taxonomic classification.</title>
        <authorList>
            <person name="Goeker M."/>
        </authorList>
    </citation>
    <scope>NUCLEOTIDE SEQUENCE [LARGE SCALE GENOMIC DNA]</scope>
    <source>
        <strain evidence="8 9">DSM 100301</strain>
    </source>
</reference>
<dbReference type="RefSeq" id="WP_307157243.1">
    <property type="nucleotide sequence ID" value="NZ_JAUSWH010000003.1"/>
</dbReference>
<dbReference type="InterPro" id="IPR016161">
    <property type="entry name" value="Ald_DH/histidinol_DH"/>
</dbReference>
<dbReference type="CDD" id="cd07133">
    <property type="entry name" value="ALDH_CALDH_CalB"/>
    <property type="match status" value="1"/>
</dbReference>